<dbReference type="Proteomes" id="UP000663832">
    <property type="component" value="Unassembled WGS sequence"/>
</dbReference>
<dbReference type="AlphaFoldDB" id="A0A815AHF6"/>
<sequence length="490" mass="55279">MSTTATTSNNTSSDNNTELTLEIPVWVYGKRKWVTGITKKTTFDDLIYALLAQADLLKTSGITNSSSNTITGYAIAECIQLTAATSSNNNESEPPSLITQRIIKGRGKVIKSYKNWQFDKLPLTILHLISTTSLIDNNSSTSKFRSKIFRRFLSAKSQSFSSISSSLLSSSQSDSSLISIANNQCQSQLSSSSSSPHRQKSLNDFHENMNIIERQKRLLDYLDEKIHQTETISSPISKTTTTTTTLPRNIYSQDPASLLNNEVSLNDVSRLFSHQIDQQDQLVFATQLCNSILNMQERIDEKTNILYAVEQAISNELNQVLHQQHYDTLPSTLPTNLNENNSQISNDLISLKNSIYRSRELSRIQSKEMHDLDLSLREIEILLASKYDELKYLEYETSSNVMTTSRCVTPNYLAQQQQPQQQNFRTNIDEQSTYDTLDIATTTNVAFTSIKEADEDSGINSLTSDDSNHHTMSLIHQKNYMQNTQLETLV</sequence>
<protein>
    <submittedName>
        <fullName evidence="2">Uncharacterized protein</fullName>
    </submittedName>
</protein>
<dbReference type="EMBL" id="CAJNOM010000228">
    <property type="protein sequence ID" value="CAF1257505.1"/>
    <property type="molecule type" value="Genomic_DNA"/>
</dbReference>
<dbReference type="Gene3D" id="3.10.20.90">
    <property type="entry name" value="Phosphatidylinositol 3-kinase Catalytic Subunit, Chain A, domain 1"/>
    <property type="match status" value="1"/>
</dbReference>
<evidence type="ECO:0000313" key="2">
    <source>
        <dbReference type="EMBL" id="CAF1257505.1"/>
    </source>
</evidence>
<dbReference type="EMBL" id="CAJNOI010000075">
    <property type="protein sequence ID" value="CAF1007153.1"/>
    <property type="molecule type" value="Genomic_DNA"/>
</dbReference>
<proteinExistence type="predicted"/>
<evidence type="ECO:0000313" key="3">
    <source>
        <dbReference type="EMBL" id="CAF1359657.1"/>
    </source>
</evidence>
<comment type="caution">
    <text evidence="2">The sequence shown here is derived from an EMBL/GenBank/DDBJ whole genome shotgun (WGS) entry which is preliminary data.</text>
</comment>
<organism evidence="2 4">
    <name type="scientific">Adineta steineri</name>
    <dbReference type="NCBI Taxonomy" id="433720"/>
    <lineage>
        <taxon>Eukaryota</taxon>
        <taxon>Metazoa</taxon>
        <taxon>Spiralia</taxon>
        <taxon>Gnathifera</taxon>
        <taxon>Rotifera</taxon>
        <taxon>Eurotatoria</taxon>
        <taxon>Bdelloidea</taxon>
        <taxon>Adinetida</taxon>
        <taxon>Adinetidae</taxon>
        <taxon>Adineta</taxon>
    </lineage>
</organism>
<keyword evidence="4" id="KW-1185">Reference proteome</keyword>
<dbReference type="EMBL" id="CAJNOM010000325">
    <property type="protein sequence ID" value="CAF1359657.1"/>
    <property type="molecule type" value="Genomic_DNA"/>
</dbReference>
<name>A0A815AHF6_9BILA</name>
<evidence type="ECO:0000313" key="4">
    <source>
        <dbReference type="Proteomes" id="UP000663832"/>
    </source>
</evidence>
<reference evidence="2" key="1">
    <citation type="submission" date="2021-02" db="EMBL/GenBank/DDBJ databases">
        <authorList>
            <person name="Nowell W R."/>
        </authorList>
    </citation>
    <scope>NUCLEOTIDE SEQUENCE</scope>
</reference>
<dbReference type="OrthoDB" id="10034447at2759"/>
<gene>
    <name evidence="1" type="ORF">BJG266_LOCUS16257</name>
    <name evidence="2" type="ORF">QVE165_LOCUS28860</name>
    <name evidence="3" type="ORF">QVE165_LOCUS34469</name>
</gene>
<evidence type="ECO:0000313" key="1">
    <source>
        <dbReference type="EMBL" id="CAF1007153.1"/>
    </source>
</evidence>
<accession>A0A815AHF6</accession>
<dbReference type="Proteomes" id="UP000663877">
    <property type="component" value="Unassembled WGS sequence"/>
</dbReference>